<accession>A0A1G8NEI6</accession>
<evidence type="ECO:0000313" key="2">
    <source>
        <dbReference type="Proteomes" id="UP000199705"/>
    </source>
</evidence>
<evidence type="ECO:0008006" key="3">
    <source>
        <dbReference type="Google" id="ProtNLM"/>
    </source>
</evidence>
<gene>
    <name evidence="1" type="ORF">SAMN05192573_13233</name>
</gene>
<proteinExistence type="predicted"/>
<dbReference type="EMBL" id="FNCG01000032">
    <property type="protein sequence ID" value="SDI77930.1"/>
    <property type="molecule type" value="Genomic_DNA"/>
</dbReference>
<name>A0A1G8NEI6_9SPHI</name>
<dbReference type="STRING" id="551996.SAMN05192573_13233"/>
<protein>
    <recommendedName>
        <fullName evidence="3">Quercetin 2,3-dioxygenase C-terminal cupin domain-containing protein</fullName>
    </recommendedName>
</protein>
<evidence type="ECO:0000313" key="1">
    <source>
        <dbReference type="EMBL" id="SDI77930.1"/>
    </source>
</evidence>
<dbReference type="AlphaFoldDB" id="A0A1G8NEI6"/>
<organism evidence="1 2">
    <name type="scientific">Mucilaginibacter gossypii</name>
    <dbReference type="NCBI Taxonomy" id="551996"/>
    <lineage>
        <taxon>Bacteria</taxon>
        <taxon>Pseudomonadati</taxon>
        <taxon>Bacteroidota</taxon>
        <taxon>Sphingobacteriia</taxon>
        <taxon>Sphingobacteriales</taxon>
        <taxon>Sphingobacteriaceae</taxon>
        <taxon>Mucilaginibacter</taxon>
    </lineage>
</organism>
<reference evidence="2" key="1">
    <citation type="submission" date="2016-10" db="EMBL/GenBank/DDBJ databases">
        <authorList>
            <person name="Varghese N."/>
            <person name="Submissions S."/>
        </authorList>
    </citation>
    <scope>NUCLEOTIDE SEQUENCE [LARGE SCALE GENOMIC DNA]</scope>
    <source>
        <strain evidence="2">Gh-67</strain>
    </source>
</reference>
<dbReference type="SUPFAM" id="SSF51182">
    <property type="entry name" value="RmlC-like cupins"/>
    <property type="match status" value="1"/>
</dbReference>
<dbReference type="InterPro" id="IPR011051">
    <property type="entry name" value="RmlC_Cupin_sf"/>
</dbReference>
<sequence>MKYFAEQSRKFTDMGDLKVFHSIYPTTYPNEAIKWGQIVRFDDKTIMPGRQEIQNFIGIPMLIIRLIINGSGAYYDSTGYRKILRERDTLVVGYDESTVQSIFYNYDETQEAELLEIWLMSKSNERIRLFDTLTETRDGNFNEASDAPSIGPDSILLQDGHWLRRSTFKRNSDHKIEGGIYDSIIVFVLSGTVIANSIRLGFRDGIMLSMNDTVDLYFEEDTDLLLIQLNANMHVE</sequence>
<keyword evidence="2" id="KW-1185">Reference proteome</keyword>
<dbReference type="Proteomes" id="UP000199705">
    <property type="component" value="Unassembled WGS sequence"/>
</dbReference>